<dbReference type="SUPFAM" id="SSF51556">
    <property type="entry name" value="Metallo-dependent hydrolases"/>
    <property type="match status" value="1"/>
</dbReference>
<dbReference type="InterPro" id="IPR052349">
    <property type="entry name" value="Metallo-hydrolase_Enzymes"/>
</dbReference>
<name>A0ABX8BFC6_9ACTN</name>
<dbReference type="NCBIfam" id="NF004636">
    <property type="entry name" value="PRK05985.1"/>
    <property type="match status" value="1"/>
</dbReference>
<dbReference type="Proteomes" id="UP000676079">
    <property type="component" value="Chromosome"/>
</dbReference>
<dbReference type="PANTHER" id="PTHR32027">
    <property type="entry name" value="CYTOSINE DEAMINASE"/>
    <property type="match status" value="1"/>
</dbReference>
<sequence>MTAHPSTTIFRDLRPLGGDPVDLVVVDGRVAAGPADGAEVVDCGGRVALPTLVDAHIHPDKTTWGEPWYSRRPARGIAELGEQDAEVFATLPTPVGARAERLMGHAVTRGTRAMRAHADIAPAYGLAGVEGVREAARNLAHALDVQVVAFPQHGVRRAPGTAELMEEALRTGAADLIGGIDPTEFDEDPTGQLDLVFGLADRYGVGVDIHLHEGGETGARTLYAIAERTRALGLGGKVTVGHAFAVPQAGDGFDALAAALGEAGVALTTVASDPYRVLPVERLRGHGVLVGLGSDGVRDAWSPFGDADMLHRAHQLAKVSRARTDEQLDAALDTAAHGGAAVVGLPAADFTPGAPADFVLVEGECTPQVVVDLPPRNLVVRAGRVVARDGVLV</sequence>
<gene>
    <name evidence="2" type="ORF">KGD84_21165</name>
</gene>
<proteinExistence type="predicted"/>
<dbReference type="InterPro" id="IPR011059">
    <property type="entry name" value="Metal-dep_hydrolase_composite"/>
</dbReference>
<evidence type="ECO:0000259" key="1">
    <source>
        <dbReference type="Pfam" id="PF07969"/>
    </source>
</evidence>
<accession>A0ABX8BFC6</accession>
<dbReference type="Gene3D" id="3.20.20.140">
    <property type="entry name" value="Metal-dependent hydrolases"/>
    <property type="match status" value="1"/>
</dbReference>
<keyword evidence="3" id="KW-1185">Reference proteome</keyword>
<organism evidence="2 3">
    <name type="scientific">Nocardiopsis changdeensis</name>
    <dbReference type="NCBI Taxonomy" id="2831969"/>
    <lineage>
        <taxon>Bacteria</taxon>
        <taxon>Bacillati</taxon>
        <taxon>Actinomycetota</taxon>
        <taxon>Actinomycetes</taxon>
        <taxon>Streptosporangiales</taxon>
        <taxon>Nocardiopsidaceae</taxon>
        <taxon>Nocardiopsis</taxon>
    </lineage>
</organism>
<protein>
    <submittedName>
        <fullName evidence="2">Amidohydrolase family protein</fullName>
    </submittedName>
</protein>
<evidence type="ECO:0000313" key="3">
    <source>
        <dbReference type="Proteomes" id="UP000676079"/>
    </source>
</evidence>
<dbReference type="SUPFAM" id="SSF51338">
    <property type="entry name" value="Composite domain of metallo-dependent hydrolases"/>
    <property type="match status" value="1"/>
</dbReference>
<evidence type="ECO:0000313" key="2">
    <source>
        <dbReference type="EMBL" id="QUX20957.1"/>
    </source>
</evidence>
<reference evidence="2 3" key="1">
    <citation type="submission" date="2021-05" db="EMBL/GenBank/DDBJ databases">
        <title>Direct Submission.</title>
        <authorList>
            <person name="Li K."/>
            <person name="Gao J."/>
        </authorList>
    </citation>
    <scope>NUCLEOTIDE SEQUENCE [LARGE SCALE GENOMIC DNA]</scope>
    <source>
        <strain evidence="2 3">Mg02</strain>
    </source>
</reference>
<dbReference type="PANTHER" id="PTHR32027:SF9">
    <property type="entry name" value="BLL3847 PROTEIN"/>
    <property type="match status" value="1"/>
</dbReference>
<dbReference type="CDD" id="cd01293">
    <property type="entry name" value="Bact_CD"/>
    <property type="match status" value="1"/>
</dbReference>
<dbReference type="RefSeq" id="WP_220562153.1">
    <property type="nucleotide sequence ID" value="NZ_CP074133.1"/>
</dbReference>
<dbReference type="Pfam" id="PF07969">
    <property type="entry name" value="Amidohydro_3"/>
    <property type="match status" value="1"/>
</dbReference>
<dbReference type="EMBL" id="CP074133">
    <property type="protein sequence ID" value="QUX20957.1"/>
    <property type="molecule type" value="Genomic_DNA"/>
</dbReference>
<dbReference type="InterPro" id="IPR032466">
    <property type="entry name" value="Metal_Hydrolase"/>
</dbReference>
<dbReference type="InterPro" id="IPR013108">
    <property type="entry name" value="Amidohydro_3"/>
</dbReference>
<dbReference type="Gene3D" id="2.30.40.10">
    <property type="entry name" value="Urease, subunit C, domain 1"/>
    <property type="match status" value="1"/>
</dbReference>
<feature type="domain" description="Amidohydrolase 3" evidence="1">
    <location>
        <begin position="39"/>
        <end position="386"/>
    </location>
</feature>